<comment type="caution">
    <text evidence="1">The sequence shown here is derived from an EMBL/GenBank/DDBJ whole genome shotgun (WGS) entry which is preliminary data.</text>
</comment>
<dbReference type="Pfam" id="PF13376">
    <property type="entry name" value="OmdA"/>
    <property type="match status" value="1"/>
</dbReference>
<gene>
    <name evidence="1" type="ORF">F7O44_27720</name>
</gene>
<evidence type="ECO:0000313" key="1">
    <source>
        <dbReference type="EMBL" id="NDL60869.1"/>
    </source>
</evidence>
<dbReference type="RefSeq" id="WP_162453584.1">
    <property type="nucleotide sequence ID" value="NZ_WLZY01000015.1"/>
</dbReference>
<dbReference type="Proteomes" id="UP000460435">
    <property type="component" value="Unassembled WGS sequence"/>
</dbReference>
<proteinExistence type="predicted"/>
<sequence>MSVREFEAALVGQDAGPGCGFKLPFDPKGAFGKARAPVRVSVNGGPWFRTTVAVYGGAGWVGLRKDQRAELGVDVGDTVQVRIGYDDAPREVETPTELADALATDPEARAAYNSLSYSRQKEYAAWVAGAKRQETRDARAVKALQQLRGA</sequence>
<dbReference type="Gene3D" id="2.40.30.100">
    <property type="entry name" value="AF2212/PG0164-like"/>
    <property type="match status" value="1"/>
</dbReference>
<protein>
    <submittedName>
        <fullName evidence="1">DUF1905 domain-containing protein</fullName>
    </submittedName>
</protein>
<evidence type="ECO:0000313" key="2">
    <source>
        <dbReference type="Proteomes" id="UP000460435"/>
    </source>
</evidence>
<name>A0A7K3MC34_9ACTN</name>
<dbReference type="InterPro" id="IPR015018">
    <property type="entry name" value="DUF1905"/>
</dbReference>
<reference evidence="1 2" key="1">
    <citation type="submission" date="2019-11" db="EMBL/GenBank/DDBJ databases">
        <authorList>
            <person name="Li X.-J."/>
            <person name="Feng X.-M."/>
        </authorList>
    </citation>
    <scope>NUCLEOTIDE SEQUENCE [LARGE SCALE GENOMIC DNA]</scope>
    <source>
        <strain evidence="1 2">XMNu-373</strain>
    </source>
</reference>
<dbReference type="Pfam" id="PF08922">
    <property type="entry name" value="DUF1905"/>
    <property type="match status" value="1"/>
</dbReference>
<keyword evidence="2" id="KW-1185">Reference proteome</keyword>
<organism evidence="1 2">
    <name type="scientific">Phytoactinopolyspora mesophila</name>
    <dbReference type="NCBI Taxonomy" id="2650750"/>
    <lineage>
        <taxon>Bacteria</taxon>
        <taxon>Bacillati</taxon>
        <taxon>Actinomycetota</taxon>
        <taxon>Actinomycetes</taxon>
        <taxon>Jiangellales</taxon>
        <taxon>Jiangellaceae</taxon>
        <taxon>Phytoactinopolyspora</taxon>
    </lineage>
</organism>
<accession>A0A7K3MC34</accession>
<dbReference type="SUPFAM" id="SSF141694">
    <property type="entry name" value="AF2212/PG0164-like"/>
    <property type="match status" value="1"/>
</dbReference>
<dbReference type="InterPro" id="IPR037079">
    <property type="entry name" value="AF2212/PG0164-like_sf"/>
</dbReference>
<dbReference type="AlphaFoldDB" id="A0A7K3MC34"/>
<dbReference type="EMBL" id="WLZY01000015">
    <property type="protein sequence ID" value="NDL60869.1"/>
    <property type="molecule type" value="Genomic_DNA"/>
</dbReference>